<protein>
    <submittedName>
        <fullName evidence="2">Uncharacterized protein</fullName>
    </submittedName>
</protein>
<dbReference type="AlphaFoldDB" id="E3KEB0"/>
<feature type="compositionally biased region" description="Polar residues" evidence="1">
    <location>
        <begin position="49"/>
        <end position="95"/>
    </location>
</feature>
<dbReference type="InParanoid" id="E3KEB0"/>
<dbReference type="EMBL" id="DS178283">
    <property type="protein sequence ID" value="EFP82643.2"/>
    <property type="molecule type" value="Genomic_DNA"/>
</dbReference>
<dbReference type="VEuPathDB" id="FungiDB:PGTG_08839"/>
<dbReference type="HOGENOM" id="CLU_2373824_0_0_1"/>
<evidence type="ECO:0000313" key="2">
    <source>
        <dbReference type="EMBL" id="EFP82643.2"/>
    </source>
</evidence>
<proteinExistence type="predicted"/>
<keyword evidence="3" id="KW-1185">Reference proteome</keyword>
<dbReference type="Proteomes" id="UP000008783">
    <property type="component" value="Unassembled WGS sequence"/>
</dbReference>
<dbReference type="RefSeq" id="XP_003327062.2">
    <property type="nucleotide sequence ID" value="XM_003327014.2"/>
</dbReference>
<organism evidence="2 3">
    <name type="scientific">Puccinia graminis f. sp. tritici (strain CRL 75-36-700-3 / race SCCL)</name>
    <name type="common">Black stem rust fungus</name>
    <dbReference type="NCBI Taxonomy" id="418459"/>
    <lineage>
        <taxon>Eukaryota</taxon>
        <taxon>Fungi</taxon>
        <taxon>Dikarya</taxon>
        <taxon>Basidiomycota</taxon>
        <taxon>Pucciniomycotina</taxon>
        <taxon>Pucciniomycetes</taxon>
        <taxon>Pucciniales</taxon>
        <taxon>Pucciniaceae</taxon>
        <taxon>Puccinia</taxon>
    </lineage>
</organism>
<evidence type="ECO:0000313" key="3">
    <source>
        <dbReference type="Proteomes" id="UP000008783"/>
    </source>
</evidence>
<sequence>MASTSDIQAVIAAALEQQSRNLEAQLATHNEAITKLMAKTNLIDDSPESSKTNSNTPMAQPGRSSKSNSTPINKGKASTAQGLGTSKSATPKKSY</sequence>
<name>E3KEB0_PUCGT</name>
<reference evidence="3" key="2">
    <citation type="journal article" date="2011" name="Proc. Natl. Acad. Sci. U.S.A.">
        <title>Obligate biotrophy features unraveled by the genomic analysis of rust fungi.</title>
        <authorList>
            <person name="Duplessis S."/>
            <person name="Cuomo C.A."/>
            <person name="Lin Y.-C."/>
            <person name="Aerts A."/>
            <person name="Tisserant E."/>
            <person name="Veneault-Fourrey C."/>
            <person name="Joly D.L."/>
            <person name="Hacquard S."/>
            <person name="Amselem J."/>
            <person name="Cantarel B.L."/>
            <person name="Chiu R."/>
            <person name="Coutinho P.M."/>
            <person name="Feau N."/>
            <person name="Field M."/>
            <person name="Frey P."/>
            <person name="Gelhaye E."/>
            <person name="Goldberg J."/>
            <person name="Grabherr M.G."/>
            <person name="Kodira C.D."/>
            <person name="Kohler A."/>
            <person name="Kuees U."/>
            <person name="Lindquist E.A."/>
            <person name="Lucas S.M."/>
            <person name="Mago R."/>
            <person name="Mauceli E."/>
            <person name="Morin E."/>
            <person name="Murat C."/>
            <person name="Pangilinan J.L."/>
            <person name="Park R."/>
            <person name="Pearson M."/>
            <person name="Quesneville H."/>
            <person name="Rouhier N."/>
            <person name="Sakthikumar S."/>
            <person name="Salamov A.A."/>
            <person name="Schmutz J."/>
            <person name="Selles B."/>
            <person name="Shapiro H."/>
            <person name="Tanguay P."/>
            <person name="Tuskan G.A."/>
            <person name="Henrissat B."/>
            <person name="Van de Peer Y."/>
            <person name="Rouze P."/>
            <person name="Ellis J.G."/>
            <person name="Dodds P.N."/>
            <person name="Schein J.E."/>
            <person name="Zhong S."/>
            <person name="Hamelin R.C."/>
            <person name="Grigoriev I.V."/>
            <person name="Szabo L.J."/>
            <person name="Martin F."/>
        </authorList>
    </citation>
    <scope>NUCLEOTIDE SEQUENCE [LARGE SCALE GENOMIC DNA]</scope>
    <source>
        <strain evidence="3">CRL 75-36-700-3 / race SCCL</strain>
    </source>
</reference>
<evidence type="ECO:0000256" key="1">
    <source>
        <dbReference type="SAM" id="MobiDB-lite"/>
    </source>
</evidence>
<accession>E3KEB0</accession>
<dbReference type="GeneID" id="10530026"/>
<reference key="1">
    <citation type="submission" date="2007-01" db="EMBL/GenBank/DDBJ databases">
        <title>The Genome Sequence of Puccinia graminis f. sp. tritici Strain CRL 75-36-700-3.</title>
        <authorList>
            <consortium name="The Broad Institute Genome Sequencing Platform"/>
            <person name="Birren B."/>
            <person name="Lander E."/>
            <person name="Galagan J."/>
            <person name="Nusbaum C."/>
            <person name="Devon K."/>
            <person name="Cuomo C."/>
            <person name="Jaffe D."/>
            <person name="Butler J."/>
            <person name="Alvarez P."/>
            <person name="Gnerre S."/>
            <person name="Grabherr M."/>
            <person name="Mauceli E."/>
            <person name="Brockman W."/>
            <person name="Young S."/>
            <person name="LaButti K."/>
            <person name="Sykes S."/>
            <person name="DeCaprio D."/>
            <person name="Crawford M."/>
            <person name="Koehrsen M."/>
            <person name="Engels R."/>
            <person name="Montgomery P."/>
            <person name="Pearson M."/>
            <person name="Howarth C."/>
            <person name="Larson L."/>
            <person name="White J."/>
            <person name="Zeng Q."/>
            <person name="Kodira C."/>
            <person name="Yandava C."/>
            <person name="Alvarado L."/>
            <person name="O'Leary S."/>
            <person name="Szabo L."/>
            <person name="Dean R."/>
            <person name="Schein J."/>
        </authorList>
    </citation>
    <scope>NUCLEOTIDE SEQUENCE</scope>
    <source>
        <strain>CRL 75-36-700-3</strain>
    </source>
</reference>
<feature type="region of interest" description="Disordered" evidence="1">
    <location>
        <begin position="38"/>
        <end position="95"/>
    </location>
</feature>
<gene>
    <name evidence="2" type="ORF">PGTG_08839</name>
</gene>
<dbReference type="KEGG" id="pgr:PGTG_08839"/>